<reference evidence="3 4" key="1">
    <citation type="submission" date="2012-02" db="EMBL/GenBank/DDBJ databases">
        <title>The Genome Sequence of Bacteroides cellulosilyticus CL02T12C19.</title>
        <authorList>
            <consortium name="The Broad Institute Genome Sequencing Platform"/>
            <person name="Earl A."/>
            <person name="Ward D."/>
            <person name="Feldgarden M."/>
            <person name="Gevers D."/>
            <person name="Zitomersky N.L."/>
            <person name="Coyne M.J."/>
            <person name="Comstock L.E."/>
            <person name="Young S.K."/>
            <person name="Zeng Q."/>
            <person name="Gargeya S."/>
            <person name="Fitzgerald M."/>
            <person name="Haas B."/>
            <person name="Abouelleil A."/>
            <person name="Alvarado L."/>
            <person name="Arachchi H.M."/>
            <person name="Berlin A."/>
            <person name="Chapman S.B."/>
            <person name="Gearin G."/>
            <person name="Goldberg J."/>
            <person name="Griggs A."/>
            <person name="Gujja S."/>
            <person name="Hansen M."/>
            <person name="Heiman D."/>
            <person name="Howarth C."/>
            <person name="Larimer J."/>
            <person name="Lui A."/>
            <person name="MacDonald P.J.P."/>
            <person name="McCowen C."/>
            <person name="Montmayeur A."/>
            <person name="Murphy C."/>
            <person name="Neiman D."/>
            <person name="Pearson M."/>
            <person name="Priest M."/>
            <person name="Roberts A."/>
            <person name="Saif S."/>
            <person name="Shea T."/>
            <person name="Sisk P."/>
            <person name="Stolte C."/>
            <person name="Sykes S."/>
            <person name="Wortman J."/>
            <person name="Nusbaum C."/>
            <person name="Birren B."/>
        </authorList>
    </citation>
    <scope>NUCLEOTIDE SEQUENCE [LARGE SCALE GENOMIC DNA]</scope>
    <source>
        <strain evidence="3 4">CL02T12C19</strain>
    </source>
</reference>
<keyword evidence="1" id="KW-0812">Transmembrane</keyword>
<sequence>MQAGRNVHIDVLRFIGISCIILAHVAAPNWIYQWRTFDVPLMVFVSGLVLANKTRIDSVVKYWIKRSKRLLIPVYLFLLLYIGGTYLFSVANGTNMPFTDSQIIESFFLLEGIGYVWIIRVFLLIAILAPLYIRLALDVHKKYIFFMLIILFSLIPDAAIHLGFANESFILREYILYAIGYGAVFLVGLKSASKQIWDGWRELLGYVCIFILLCVCCLYRNGSLPLLSVYKFPPQSLFILYGVIVSWLLWNVVRLFSFSDGMLKSFILFVGQNTIWIYLFHIPFVYYLGEQVEQWWLRFIFIYVISIILCFSKNKVLDLYLERYSWVSYLKG</sequence>
<feature type="domain" description="Acyltransferase 3" evidence="2">
    <location>
        <begin position="9"/>
        <end position="311"/>
    </location>
</feature>
<dbReference type="PATRIC" id="fig|997874.3.peg.4729"/>
<organism evidence="3 4">
    <name type="scientific">Bacteroides cellulosilyticus CL02T12C19</name>
    <dbReference type="NCBI Taxonomy" id="997874"/>
    <lineage>
        <taxon>Bacteria</taxon>
        <taxon>Pseudomonadati</taxon>
        <taxon>Bacteroidota</taxon>
        <taxon>Bacteroidia</taxon>
        <taxon>Bacteroidales</taxon>
        <taxon>Bacteroidaceae</taxon>
        <taxon>Bacteroides</taxon>
    </lineage>
</organism>
<name>I8VIP7_9BACE</name>
<accession>I8VIP7</accession>
<dbReference type="Pfam" id="PF01757">
    <property type="entry name" value="Acyl_transf_3"/>
    <property type="match status" value="1"/>
</dbReference>
<evidence type="ECO:0000256" key="1">
    <source>
        <dbReference type="SAM" id="Phobius"/>
    </source>
</evidence>
<evidence type="ECO:0000259" key="2">
    <source>
        <dbReference type="Pfam" id="PF01757"/>
    </source>
</evidence>
<feature type="transmembrane region" description="Helical" evidence="1">
    <location>
        <begin position="108"/>
        <end position="131"/>
    </location>
</feature>
<feature type="transmembrane region" description="Helical" evidence="1">
    <location>
        <begin position="234"/>
        <end position="253"/>
    </location>
</feature>
<evidence type="ECO:0000313" key="4">
    <source>
        <dbReference type="Proteomes" id="UP000003741"/>
    </source>
</evidence>
<keyword evidence="4" id="KW-1185">Reference proteome</keyword>
<feature type="transmembrane region" description="Helical" evidence="1">
    <location>
        <begin position="70"/>
        <end position="88"/>
    </location>
</feature>
<comment type="caution">
    <text evidence="3">The sequence shown here is derived from an EMBL/GenBank/DDBJ whole genome shotgun (WGS) entry which is preliminary data.</text>
</comment>
<feature type="transmembrane region" description="Helical" evidence="1">
    <location>
        <begin position="32"/>
        <end position="50"/>
    </location>
</feature>
<dbReference type="EMBL" id="AGXG01000094">
    <property type="protein sequence ID" value="EIY25222.1"/>
    <property type="molecule type" value="Genomic_DNA"/>
</dbReference>
<protein>
    <recommendedName>
        <fullName evidence="2">Acyltransferase 3 domain-containing protein</fullName>
    </recommendedName>
</protein>
<feature type="transmembrane region" description="Helical" evidence="1">
    <location>
        <begin position="265"/>
        <end position="289"/>
    </location>
</feature>
<gene>
    <name evidence="3" type="ORF">HMPREF1062_04625</name>
</gene>
<keyword evidence="1" id="KW-1133">Transmembrane helix</keyword>
<feature type="transmembrane region" description="Helical" evidence="1">
    <location>
        <begin position="203"/>
        <end position="222"/>
    </location>
</feature>
<dbReference type="GO" id="GO:0016747">
    <property type="term" value="F:acyltransferase activity, transferring groups other than amino-acyl groups"/>
    <property type="evidence" value="ECO:0007669"/>
    <property type="project" value="InterPro"/>
</dbReference>
<keyword evidence="1" id="KW-0472">Membrane</keyword>
<dbReference type="HOGENOM" id="CLU_069577_0_0_10"/>
<feature type="transmembrane region" description="Helical" evidence="1">
    <location>
        <begin position="7"/>
        <end position="26"/>
    </location>
</feature>
<feature type="transmembrane region" description="Helical" evidence="1">
    <location>
        <begin position="143"/>
        <end position="162"/>
    </location>
</feature>
<feature type="transmembrane region" description="Helical" evidence="1">
    <location>
        <begin position="295"/>
        <end position="312"/>
    </location>
</feature>
<proteinExistence type="predicted"/>
<evidence type="ECO:0000313" key="3">
    <source>
        <dbReference type="EMBL" id="EIY25222.1"/>
    </source>
</evidence>
<dbReference type="Proteomes" id="UP000003741">
    <property type="component" value="Unassembled WGS sequence"/>
</dbReference>
<feature type="transmembrane region" description="Helical" evidence="1">
    <location>
        <begin position="174"/>
        <end position="191"/>
    </location>
</feature>
<dbReference type="InterPro" id="IPR002656">
    <property type="entry name" value="Acyl_transf_3_dom"/>
</dbReference>
<dbReference type="AlphaFoldDB" id="I8VIP7"/>